<dbReference type="EMBL" id="JBHRSB010000001">
    <property type="protein sequence ID" value="MFC2999412.1"/>
    <property type="molecule type" value="Genomic_DNA"/>
</dbReference>
<comment type="caution">
    <text evidence="8">The sequence shown here is derived from an EMBL/GenBank/DDBJ whole genome shotgun (WGS) entry which is preliminary data.</text>
</comment>
<dbReference type="Proteomes" id="UP001595420">
    <property type="component" value="Unassembled WGS sequence"/>
</dbReference>
<evidence type="ECO:0000259" key="7">
    <source>
        <dbReference type="Pfam" id="PF01478"/>
    </source>
</evidence>
<dbReference type="Pfam" id="PF01478">
    <property type="entry name" value="Peptidase_A24"/>
    <property type="match status" value="1"/>
</dbReference>
<dbReference type="InterPro" id="IPR000045">
    <property type="entry name" value="Prepilin_IV_endopep_pep"/>
</dbReference>
<dbReference type="PANTHER" id="PTHR36506">
    <property type="entry name" value="PREFLAGELLIN PEPTIDASE"/>
    <property type="match status" value="1"/>
</dbReference>
<keyword evidence="3 6" id="KW-0812">Transmembrane</keyword>
<evidence type="ECO:0000256" key="6">
    <source>
        <dbReference type="SAM" id="Phobius"/>
    </source>
</evidence>
<evidence type="ECO:0000313" key="9">
    <source>
        <dbReference type="Proteomes" id="UP001595420"/>
    </source>
</evidence>
<sequence length="172" mass="17356">MAILHSALLYGVPILLIAAALRDVATRTIPDGFSIALAAAGCGLRATEGPLAVVLSLGSAALLFLLLVPLHARGMLGGADLKLGAAVAVGLPPFGTMDFLLLTALAGGVLGCVYLALARLPSPQPFAVGIPASLPGRVLAVERRRIRRRGPLPYAVAIACGGTLVRLIPAGG</sequence>
<gene>
    <name evidence="8" type="ORF">ACFOD3_05875</name>
</gene>
<keyword evidence="5 6" id="KW-0472">Membrane</keyword>
<evidence type="ECO:0000256" key="3">
    <source>
        <dbReference type="ARBA" id="ARBA00022692"/>
    </source>
</evidence>
<name>A0ABV7BP28_9PROT</name>
<evidence type="ECO:0000256" key="2">
    <source>
        <dbReference type="ARBA" id="ARBA00022475"/>
    </source>
</evidence>
<feature type="transmembrane region" description="Helical" evidence="6">
    <location>
        <begin position="99"/>
        <end position="117"/>
    </location>
</feature>
<keyword evidence="2" id="KW-1003">Cell membrane</keyword>
<comment type="subcellular location">
    <subcellularLocation>
        <location evidence="1">Cell membrane</location>
        <topology evidence="1">Multi-pass membrane protein</topology>
    </subcellularLocation>
</comment>
<organism evidence="8 9">
    <name type="scientific">Falsiroseomonas tokyonensis</name>
    <dbReference type="NCBI Taxonomy" id="430521"/>
    <lineage>
        <taxon>Bacteria</taxon>
        <taxon>Pseudomonadati</taxon>
        <taxon>Pseudomonadota</taxon>
        <taxon>Alphaproteobacteria</taxon>
        <taxon>Acetobacterales</taxon>
        <taxon>Roseomonadaceae</taxon>
        <taxon>Falsiroseomonas</taxon>
    </lineage>
</organism>
<evidence type="ECO:0000313" key="8">
    <source>
        <dbReference type="EMBL" id="MFC2999412.1"/>
    </source>
</evidence>
<evidence type="ECO:0000256" key="1">
    <source>
        <dbReference type="ARBA" id="ARBA00004651"/>
    </source>
</evidence>
<reference evidence="9" key="1">
    <citation type="journal article" date="2019" name="Int. J. Syst. Evol. Microbiol.">
        <title>The Global Catalogue of Microorganisms (GCM) 10K type strain sequencing project: providing services to taxonomists for standard genome sequencing and annotation.</title>
        <authorList>
            <consortium name="The Broad Institute Genomics Platform"/>
            <consortium name="The Broad Institute Genome Sequencing Center for Infectious Disease"/>
            <person name="Wu L."/>
            <person name="Ma J."/>
        </authorList>
    </citation>
    <scope>NUCLEOTIDE SEQUENCE [LARGE SCALE GENOMIC DNA]</scope>
    <source>
        <strain evidence="9">CGMCC 1.16855</strain>
    </source>
</reference>
<protein>
    <submittedName>
        <fullName evidence="8">Prepilin peptidase</fullName>
    </submittedName>
</protein>
<evidence type="ECO:0000256" key="4">
    <source>
        <dbReference type="ARBA" id="ARBA00022989"/>
    </source>
</evidence>
<keyword evidence="9" id="KW-1185">Reference proteome</keyword>
<feature type="transmembrane region" description="Helical" evidence="6">
    <location>
        <begin position="51"/>
        <end position="72"/>
    </location>
</feature>
<dbReference type="PANTHER" id="PTHR36506:SF1">
    <property type="entry name" value="PREFLAGELLIN PEPTIDASE"/>
    <property type="match status" value="1"/>
</dbReference>
<evidence type="ECO:0000256" key="5">
    <source>
        <dbReference type="ARBA" id="ARBA00023136"/>
    </source>
</evidence>
<feature type="transmembrane region" description="Helical" evidence="6">
    <location>
        <begin position="152"/>
        <end position="169"/>
    </location>
</feature>
<accession>A0ABV7BP28</accession>
<dbReference type="InterPro" id="IPR052218">
    <property type="entry name" value="Preflagellin_Peptidase"/>
</dbReference>
<keyword evidence="4 6" id="KW-1133">Transmembrane helix</keyword>
<dbReference type="RefSeq" id="WP_216835306.1">
    <property type="nucleotide sequence ID" value="NZ_JAFNJS010000001.1"/>
</dbReference>
<proteinExistence type="predicted"/>
<feature type="domain" description="Prepilin type IV endopeptidase peptidase" evidence="7">
    <location>
        <begin position="13"/>
        <end position="111"/>
    </location>
</feature>